<dbReference type="Pfam" id="PF07589">
    <property type="entry name" value="PEP-CTERM"/>
    <property type="match status" value="1"/>
</dbReference>
<organism evidence="4 5">
    <name type="scientific">Alteromonas aestuariivivens</name>
    <dbReference type="NCBI Taxonomy" id="1938339"/>
    <lineage>
        <taxon>Bacteria</taxon>
        <taxon>Pseudomonadati</taxon>
        <taxon>Pseudomonadota</taxon>
        <taxon>Gammaproteobacteria</taxon>
        <taxon>Alteromonadales</taxon>
        <taxon>Alteromonadaceae</taxon>
        <taxon>Alteromonas/Salinimonas group</taxon>
        <taxon>Alteromonas</taxon>
    </lineage>
</organism>
<dbReference type="Proteomes" id="UP000256561">
    <property type="component" value="Unassembled WGS sequence"/>
</dbReference>
<evidence type="ECO:0000256" key="2">
    <source>
        <dbReference type="SAM" id="SignalP"/>
    </source>
</evidence>
<gene>
    <name evidence="4" type="ORF">DXV75_01480</name>
</gene>
<evidence type="ECO:0000313" key="4">
    <source>
        <dbReference type="EMBL" id="RDV29161.1"/>
    </source>
</evidence>
<keyword evidence="1" id="KW-0472">Membrane</keyword>
<feature type="signal peptide" evidence="2">
    <location>
        <begin position="1"/>
        <end position="21"/>
    </location>
</feature>
<accession>A0A3D8MF21</accession>
<dbReference type="AlphaFoldDB" id="A0A3D8MF21"/>
<keyword evidence="5" id="KW-1185">Reference proteome</keyword>
<comment type="caution">
    <text evidence="4">The sequence shown here is derived from an EMBL/GenBank/DDBJ whole genome shotgun (WGS) entry which is preliminary data.</text>
</comment>
<name>A0A3D8MF21_9ALTE</name>
<keyword evidence="2" id="KW-0732">Signal</keyword>
<feature type="domain" description="Ice-binding protein C-terminal" evidence="3">
    <location>
        <begin position="183"/>
        <end position="204"/>
    </location>
</feature>
<dbReference type="RefSeq" id="WP_115591451.1">
    <property type="nucleotide sequence ID" value="NZ_QRHA01000001.1"/>
</dbReference>
<keyword evidence="1" id="KW-1133">Transmembrane helix</keyword>
<dbReference type="InterPro" id="IPR013424">
    <property type="entry name" value="Ice-binding_C"/>
</dbReference>
<feature type="transmembrane region" description="Helical" evidence="1">
    <location>
        <begin position="186"/>
        <end position="206"/>
    </location>
</feature>
<dbReference type="EMBL" id="QRHA01000001">
    <property type="protein sequence ID" value="RDV29161.1"/>
    <property type="molecule type" value="Genomic_DNA"/>
</dbReference>
<feature type="chain" id="PRO_5017719175" evidence="2">
    <location>
        <begin position="22"/>
        <end position="209"/>
    </location>
</feature>
<dbReference type="NCBIfam" id="TIGR02595">
    <property type="entry name" value="PEP_CTERM"/>
    <property type="match status" value="1"/>
</dbReference>
<reference evidence="5" key="1">
    <citation type="submission" date="2018-08" db="EMBL/GenBank/DDBJ databases">
        <authorList>
            <person name="Zhang J."/>
            <person name="Du Z.-J."/>
        </authorList>
    </citation>
    <scope>NUCLEOTIDE SEQUENCE [LARGE SCALE GENOMIC DNA]</scope>
    <source>
        <strain evidence="5">KCTC 52655</strain>
    </source>
</reference>
<evidence type="ECO:0000256" key="1">
    <source>
        <dbReference type="SAM" id="Phobius"/>
    </source>
</evidence>
<evidence type="ECO:0000313" key="5">
    <source>
        <dbReference type="Proteomes" id="UP000256561"/>
    </source>
</evidence>
<proteinExistence type="predicted"/>
<keyword evidence="1" id="KW-0812">Transmembrane</keyword>
<protein>
    <submittedName>
        <fullName evidence="4">PEP-CTERM sorting domain-containing protein</fullName>
    </submittedName>
</protein>
<evidence type="ECO:0000259" key="3">
    <source>
        <dbReference type="Pfam" id="PF07589"/>
    </source>
</evidence>
<sequence length="209" mass="22575">MKFLKGCCLGFGLLLGASANAAIITFDFSGPGGNQLYDSLTFNSGGYTLTVTGRASYMGEKVDGVKVEQFTQGLGVYSGFSDDYKLDDTPDLQETLFFKLTSDGDPDAKFSWVEIFFGSKWASQLEDGDGAQVRFGYPHTENFVDGPADSAEFDLDGFSTLIDIQPDSDEGDNGFRVQKISIDVPVPASIGLFMVGLLGLSARRLFSKK</sequence>